<dbReference type="NCBIfam" id="TIGR02847">
    <property type="entry name" value="CyoD"/>
    <property type="match status" value="1"/>
</dbReference>
<evidence type="ECO:0000256" key="13">
    <source>
        <dbReference type="ARBA" id="ARBA00030071"/>
    </source>
</evidence>
<comment type="subcellular location">
    <subcellularLocation>
        <location evidence="1">Cell membrane</location>
        <topology evidence="1">Multi-pass membrane protein</topology>
    </subcellularLocation>
</comment>
<evidence type="ECO:0000313" key="19">
    <source>
        <dbReference type="Proteomes" id="UP000838748"/>
    </source>
</evidence>
<evidence type="ECO:0000256" key="5">
    <source>
        <dbReference type="ARBA" id="ARBA00022448"/>
    </source>
</evidence>
<organism evidence="18 19">
    <name type="scientific">Vibrio marisflavi CECT 7928</name>
    <dbReference type="NCBI Taxonomy" id="634439"/>
    <lineage>
        <taxon>Bacteria</taxon>
        <taxon>Pseudomonadati</taxon>
        <taxon>Pseudomonadota</taxon>
        <taxon>Gammaproteobacteria</taxon>
        <taxon>Vibrionales</taxon>
        <taxon>Vibrionaceae</taxon>
        <taxon>Vibrio</taxon>
    </lineage>
</organism>
<feature type="transmembrane region" description="Helical" evidence="17">
    <location>
        <begin position="12"/>
        <end position="30"/>
    </location>
</feature>
<evidence type="ECO:0000256" key="6">
    <source>
        <dbReference type="ARBA" id="ARBA00022475"/>
    </source>
</evidence>
<evidence type="ECO:0000256" key="8">
    <source>
        <dbReference type="ARBA" id="ARBA00022982"/>
    </source>
</evidence>
<keyword evidence="8" id="KW-0249">Electron transport</keyword>
<dbReference type="InterPro" id="IPR005171">
    <property type="entry name" value="Cyt_c_oxidase_su4_prok"/>
</dbReference>
<evidence type="ECO:0000256" key="15">
    <source>
        <dbReference type="ARBA" id="ARBA00031887"/>
    </source>
</evidence>
<dbReference type="InterPro" id="IPR050968">
    <property type="entry name" value="Cytochrome_c_oxidase_bac_sub4"/>
</dbReference>
<evidence type="ECO:0000256" key="1">
    <source>
        <dbReference type="ARBA" id="ARBA00004651"/>
    </source>
</evidence>
<dbReference type="Pfam" id="PF03626">
    <property type="entry name" value="COX4_pro"/>
    <property type="match status" value="1"/>
</dbReference>
<evidence type="ECO:0000256" key="4">
    <source>
        <dbReference type="ARBA" id="ARBA00014689"/>
    </source>
</evidence>
<dbReference type="EMBL" id="CAKLDM010000001">
    <property type="protein sequence ID" value="CAH0536065.1"/>
    <property type="molecule type" value="Genomic_DNA"/>
</dbReference>
<evidence type="ECO:0000256" key="14">
    <source>
        <dbReference type="ARBA" id="ARBA00030211"/>
    </source>
</evidence>
<reference evidence="18" key="1">
    <citation type="submission" date="2021-11" db="EMBL/GenBank/DDBJ databases">
        <authorList>
            <person name="Rodrigo-Torres L."/>
            <person name="Arahal R. D."/>
            <person name="Lucena T."/>
        </authorList>
    </citation>
    <scope>NUCLEOTIDE SEQUENCE</scope>
    <source>
        <strain evidence="18">CECT 7928</strain>
    </source>
</reference>
<keyword evidence="11 17" id="KW-0472">Membrane</keyword>
<name>A0ABN8DYT0_9VIBR</name>
<evidence type="ECO:0000313" key="18">
    <source>
        <dbReference type="EMBL" id="CAH0536065.1"/>
    </source>
</evidence>
<keyword evidence="10" id="KW-0560">Oxidoreductase</keyword>
<evidence type="ECO:0000256" key="12">
    <source>
        <dbReference type="ARBA" id="ARBA00025694"/>
    </source>
</evidence>
<protein>
    <recommendedName>
        <fullName evidence="4">Cytochrome bo(3) ubiquinol oxidase subunit 4</fullName>
    </recommendedName>
    <alternativeName>
        <fullName evidence="16">Cytochrome o ubiquinol oxidase subunit 4</fullName>
    </alternativeName>
    <alternativeName>
        <fullName evidence="13">Oxidase bo(3) subunit 4</fullName>
    </alternativeName>
    <alternativeName>
        <fullName evidence="14">Ubiquinol oxidase polypeptide IV</fullName>
    </alternativeName>
    <alternativeName>
        <fullName evidence="15">Ubiquinol oxidase subunit 4</fullName>
    </alternativeName>
</protein>
<evidence type="ECO:0000256" key="2">
    <source>
        <dbReference type="ARBA" id="ARBA00008079"/>
    </source>
</evidence>
<comment type="subunit">
    <text evidence="3">Heterooctamer of two A chains, two B chains, two C chains and two D chains.</text>
</comment>
<comment type="function">
    <text evidence="12">Cytochrome bo(3) ubiquinol terminal oxidase is the component of the aerobic respiratory chain of E.coli that predominates when cells are grown at high aeration. Has proton pump activity across the membrane in addition to electron transfer, pumping 2 protons/electron.</text>
</comment>
<comment type="similarity">
    <text evidence="2">Belongs to the cytochrome c oxidase bacterial subunit 4 family.</text>
</comment>
<keyword evidence="19" id="KW-1185">Reference proteome</keyword>
<evidence type="ECO:0000256" key="7">
    <source>
        <dbReference type="ARBA" id="ARBA00022692"/>
    </source>
</evidence>
<proteinExistence type="inferred from homology"/>
<keyword evidence="5" id="KW-0813">Transport</keyword>
<evidence type="ECO:0000256" key="9">
    <source>
        <dbReference type="ARBA" id="ARBA00022989"/>
    </source>
</evidence>
<dbReference type="PANTHER" id="PTHR36835">
    <property type="entry name" value="CYTOCHROME BO(3) UBIQUINOL OXIDASE SUBUNIT 4"/>
    <property type="match status" value="1"/>
</dbReference>
<evidence type="ECO:0000256" key="10">
    <source>
        <dbReference type="ARBA" id="ARBA00023002"/>
    </source>
</evidence>
<keyword evidence="9 17" id="KW-1133">Transmembrane helix</keyword>
<dbReference type="InterPro" id="IPR014210">
    <property type="entry name" value="Cyt_o_ubiqinol_oxidase_su4"/>
</dbReference>
<keyword evidence="6" id="KW-1003">Cell membrane</keyword>
<accession>A0ABN8DYT0</accession>
<feature type="transmembrane region" description="Helical" evidence="17">
    <location>
        <begin position="42"/>
        <end position="61"/>
    </location>
</feature>
<feature type="transmembrane region" description="Helical" evidence="17">
    <location>
        <begin position="73"/>
        <end position="96"/>
    </location>
</feature>
<evidence type="ECO:0000256" key="11">
    <source>
        <dbReference type="ARBA" id="ARBA00023136"/>
    </source>
</evidence>
<dbReference type="RefSeq" id="WP_237359572.1">
    <property type="nucleotide sequence ID" value="NZ_CAKLDM010000001.1"/>
</dbReference>
<sequence>MSSETTELSVQGYVKGFIASLILTIIPFYFVATKSLPTHITYLLMFGCAIIQVLVHFYYFLHLEAKSQDGRWSIISLVFTALVVLILIGGSIWIMVNLNDNMMM</sequence>
<evidence type="ECO:0000256" key="16">
    <source>
        <dbReference type="ARBA" id="ARBA00032185"/>
    </source>
</evidence>
<gene>
    <name evidence="18" type="primary">cyoD</name>
    <name evidence="18" type="ORF">VMF7928_00161</name>
</gene>
<evidence type="ECO:0000256" key="3">
    <source>
        <dbReference type="ARBA" id="ARBA00011700"/>
    </source>
</evidence>
<keyword evidence="7 17" id="KW-0812">Transmembrane</keyword>
<dbReference type="PANTHER" id="PTHR36835:SF1">
    <property type="entry name" value="CYTOCHROME BO(3) UBIQUINOL OXIDASE SUBUNIT 4"/>
    <property type="match status" value="1"/>
</dbReference>
<comment type="caution">
    <text evidence="18">The sequence shown here is derived from an EMBL/GenBank/DDBJ whole genome shotgun (WGS) entry which is preliminary data.</text>
</comment>
<dbReference type="Proteomes" id="UP000838748">
    <property type="component" value="Unassembled WGS sequence"/>
</dbReference>
<evidence type="ECO:0000256" key="17">
    <source>
        <dbReference type="SAM" id="Phobius"/>
    </source>
</evidence>